<evidence type="ECO:0000313" key="3">
    <source>
        <dbReference type="RefSeq" id="XP_015593154.1"/>
    </source>
</evidence>
<dbReference type="Proteomes" id="UP000694920">
    <property type="component" value="Unplaced"/>
</dbReference>
<name>A0AAJ7BS87_CEPCN</name>
<dbReference type="KEGG" id="ccin:107266798"/>
<accession>A0AAJ7BS87</accession>
<dbReference type="AlphaFoldDB" id="A0AAJ7BS87"/>
<protein>
    <submittedName>
        <fullName evidence="3">Uncharacterized protein LOC107266798</fullName>
    </submittedName>
</protein>
<evidence type="ECO:0000313" key="2">
    <source>
        <dbReference type="Proteomes" id="UP000694920"/>
    </source>
</evidence>
<feature type="chain" id="PRO_5042486399" evidence="1">
    <location>
        <begin position="23"/>
        <end position="228"/>
    </location>
</feature>
<dbReference type="GeneID" id="107266798"/>
<reference evidence="3" key="1">
    <citation type="submission" date="2025-08" db="UniProtKB">
        <authorList>
            <consortium name="RefSeq"/>
        </authorList>
    </citation>
    <scope>IDENTIFICATION</scope>
</reference>
<dbReference type="RefSeq" id="XP_015593154.1">
    <property type="nucleotide sequence ID" value="XM_015737668.2"/>
</dbReference>
<evidence type="ECO:0000256" key="1">
    <source>
        <dbReference type="SAM" id="SignalP"/>
    </source>
</evidence>
<proteinExistence type="predicted"/>
<dbReference type="PROSITE" id="PS51257">
    <property type="entry name" value="PROKAR_LIPOPROTEIN"/>
    <property type="match status" value="1"/>
</dbReference>
<gene>
    <name evidence="3" type="primary">LOC107266798</name>
</gene>
<sequence length="228" mass="24717">MYAFRSSVLLALAASLISGCLCGDCDNDNNFISPKSANVMPQVVTYGEPCASGISLPYSVQIPKLPPSEVSERGRIYDYCIQGPASSGPVNLGFEAPIKIETPQISRSLSDTLRGRSYGVNVEKPQPNLGPVRHSFNFGIQKSVPSQRQSKGFDYGIEVQPGIVPQDYNFAPLPYAVQTPVEHRSAPSFLTGLTSKVDRILLPASEVYPCPPDDDALSRNSGSCLQWY</sequence>
<keyword evidence="2" id="KW-1185">Reference proteome</keyword>
<keyword evidence="1" id="KW-0732">Signal</keyword>
<feature type="signal peptide" evidence="1">
    <location>
        <begin position="1"/>
        <end position="22"/>
    </location>
</feature>
<organism evidence="2 3">
    <name type="scientific">Cephus cinctus</name>
    <name type="common">Wheat stem sawfly</name>
    <dbReference type="NCBI Taxonomy" id="211228"/>
    <lineage>
        <taxon>Eukaryota</taxon>
        <taxon>Metazoa</taxon>
        <taxon>Ecdysozoa</taxon>
        <taxon>Arthropoda</taxon>
        <taxon>Hexapoda</taxon>
        <taxon>Insecta</taxon>
        <taxon>Pterygota</taxon>
        <taxon>Neoptera</taxon>
        <taxon>Endopterygota</taxon>
        <taxon>Hymenoptera</taxon>
        <taxon>Cephoidea</taxon>
        <taxon>Cephidae</taxon>
        <taxon>Cephus</taxon>
    </lineage>
</organism>